<dbReference type="PANTHER" id="PTHR34217">
    <property type="entry name" value="METAL-DEPENDENT CARBOXYPEPTIDASE"/>
    <property type="match status" value="1"/>
</dbReference>
<dbReference type="PANTHER" id="PTHR34217:SF1">
    <property type="entry name" value="CARBOXYPEPTIDASE 1"/>
    <property type="match status" value="1"/>
</dbReference>
<dbReference type="GO" id="GO:0004181">
    <property type="term" value="F:metallocarboxypeptidase activity"/>
    <property type="evidence" value="ECO:0007669"/>
    <property type="project" value="UniProtKB-UniRule"/>
</dbReference>
<keyword evidence="1" id="KW-0645">Protease</keyword>
<dbReference type="PIRSF" id="PIRSF006615">
    <property type="entry name" value="Zn_crbxpep_Taq"/>
    <property type="match status" value="1"/>
</dbReference>
<evidence type="ECO:0000313" key="4">
    <source>
        <dbReference type="EMBL" id="RWX72706.1"/>
    </source>
</evidence>
<feature type="binding site" evidence="2">
    <location>
        <position position="273"/>
    </location>
    <ligand>
        <name>Zn(2+)</name>
        <dbReference type="ChEBI" id="CHEBI:29105"/>
        <note>catalytic</note>
    </ligand>
</feature>
<dbReference type="Gene3D" id="1.10.1370.30">
    <property type="match status" value="1"/>
</dbReference>
<dbReference type="InterPro" id="IPR001333">
    <property type="entry name" value="Peptidase_M32_Taq"/>
</dbReference>
<keyword evidence="2" id="KW-0862">Zinc</keyword>
<dbReference type="Proteomes" id="UP000288215">
    <property type="component" value="Unassembled WGS sequence"/>
</dbReference>
<comment type="cofactor">
    <cofactor evidence="2">
        <name>Zn(2+)</name>
        <dbReference type="ChEBI" id="CHEBI:29105"/>
    </cofactor>
    <text evidence="2">Binds 1 zinc ion per subunit.</text>
</comment>
<evidence type="ECO:0000313" key="5">
    <source>
        <dbReference type="Proteomes" id="UP000288215"/>
    </source>
</evidence>
<dbReference type="SUPFAM" id="SSF55486">
    <property type="entry name" value="Metalloproteases ('zincins'), catalytic domain"/>
    <property type="match status" value="1"/>
</dbReference>
<protein>
    <recommendedName>
        <fullName evidence="1">Metal-dependent carboxypeptidase</fullName>
        <ecNumber evidence="1">3.4.17.19</ecNumber>
    </recommendedName>
</protein>
<evidence type="ECO:0000256" key="1">
    <source>
        <dbReference type="PIRNR" id="PIRNR006615"/>
    </source>
</evidence>
<dbReference type="PRINTS" id="PR00998">
    <property type="entry name" value="CRBOXYPTASET"/>
</dbReference>
<comment type="similarity">
    <text evidence="1">Belongs to the peptidase M32 family.</text>
</comment>
<dbReference type="PROSITE" id="PS52034">
    <property type="entry name" value="PEPTIDASE_M32"/>
    <property type="match status" value="1"/>
</dbReference>
<gene>
    <name evidence="4" type="ORF">Metus_1565</name>
</gene>
<evidence type="ECO:0000256" key="2">
    <source>
        <dbReference type="PIRSR" id="PIRSR006615-1"/>
    </source>
</evidence>
<comment type="catalytic activity">
    <reaction evidence="1">
        <text>Release of a C-terminal amino acid with broad specificity, except for -Pro.</text>
        <dbReference type="EC" id="3.4.17.19"/>
    </reaction>
</comment>
<dbReference type="EC" id="3.4.17.19" evidence="1"/>
<dbReference type="CDD" id="cd06460">
    <property type="entry name" value="M32_Taq"/>
    <property type="match status" value="1"/>
</dbReference>
<dbReference type="AlphaFoldDB" id="A0A444L542"/>
<feature type="active site" description="Proton donor/acceptor" evidence="3">
    <location>
        <position position="274"/>
    </location>
</feature>
<accession>A0A444L542</accession>
<feature type="binding site" evidence="2">
    <location>
        <position position="277"/>
    </location>
    <ligand>
        <name>Zn(2+)</name>
        <dbReference type="ChEBI" id="CHEBI:29105"/>
        <note>catalytic</note>
    </ligand>
</feature>
<dbReference type="GO" id="GO:0046872">
    <property type="term" value="F:metal ion binding"/>
    <property type="evidence" value="ECO:0007669"/>
    <property type="project" value="UniProtKB-KW"/>
</dbReference>
<reference evidence="4 5" key="1">
    <citation type="submission" date="2018-12" db="EMBL/GenBank/DDBJ databases">
        <title>The complete genome of the methanogenic archaea of the candidate phylum Verstraetearchaeota, obtained from the metagenome of underground thermal water.</title>
        <authorList>
            <person name="Kadnikov V.V."/>
            <person name="Mardanov A.V."/>
            <person name="Beletsky A.V."/>
            <person name="Karnachuk O.V."/>
            <person name="Ravin N.V."/>
        </authorList>
    </citation>
    <scope>NUCLEOTIDE SEQUENCE [LARGE SCALE GENOMIC DNA]</scope>
    <source>
        <strain evidence="4">Ch88</strain>
    </source>
</reference>
<keyword evidence="1" id="KW-0378">Hydrolase</keyword>
<keyword evidence="1" id="KW-0482">Metalloprotease</keyword>
<organism evidence="4 5">
    <name type="scientific">Methanosuratincola subterraneus</name>
    <dbReference type="NCBI Taxonomy" id="2593994"/>
    <lineage>
        <taxon>Archaea</taxon>
        <taxon>Thermoproteota</taxon>
        <taxon>Methanosuratincolia</taxon>
        <taxon>Candidatus Methanomethylicales</taxon>
        <taxon>Candidatus Methanomethylicaceae</taxon>
        <taxon>Candidatus Methanosuratincola (ex Vanwonterghem et al. 2016)</taxon>
    </lineage>
</organism>
<sequence>MGMSVLEDYERLLLKYRDLAVLASAKGVLQWDTETMMPPGAFDLRGQQLALLSKIEHSMITDREIGELLDKIKKSQGYESLDQVQKRNVYLIRKQYDENTRLPEELVTETERQAIACYKQWRDAKAAKDFKIFEPELNKMFELKKQAAEILSEVKGVKTLYDALVDFFEPKVSEEAIRNTFDQLKSRLIPIISKYSSSQPNADWLKRPVPHNMQVEIAKKVAEFINYDISGNSARGRIDPTEHPFTIGYYDDVRITTHYYEDNFTSSLFSVLHEGGHALYELNLDPSWKYQPVGTACSFGFHESQSRFVENVVGRSKYFWTYFLPIINKLTSGQFSDIDMAEALRAVNSVKPSKIRIEADEATYALHIITRFEIESALFSGKVDVKDLPQVWNEKYSKYLGVEIQNDAEGVLQDVHWAHGYFGYFPSYALGNIYCAQILNKLEKEVEDCWTEIEKGNFEPTRQWLTKNIHRAGNLYDPMELLVKVTGESINPNHFADYLEGKYRTIYG</sequence>
<proteinExistence type="inferred from homology"/>
<feature type="binding site" evidence="2">
    <location>
        <position position="303"/>
    </location>
    <ligand>
        <name>Zn(2+)</name>
        <dbReference type="ChEBI" id="CHEBI:29105"/>
        <note>catalytic</note>
    </ligand>
</feature>
<keyword evidence="1 4" id="KW-0121">Carboxypeptidase</keyword>
<dbReference type="Pfam" id="PF02074">
    <property type="entry name" value="Peptidase_M32"/>
    <property type="match status" value="1"/>
</dbReference>
<name>A0A444L542_METS7</name>
<comment type="function">
    <text evidence="1">Broad specificity carboxypetidase that releases amino acids sequentially from the C-terminus, including neutral, aromatic, polar and basic residues.</text>
</comment>
<dbReference type="EMBL" id="RXGA01000004">
    <property type="protein sequence ID" value="RWX72706.1"/>
    <property type="molecule type" value="Genomic_DNA"/>
</dbReference>
<evidence type="ECO:0000256" key="3">
    <source>
        <dbReference type="PIRSR" id="PIRSR006615-2"/>
    </source>
</evidence>
<comment type="caution">
    <text evidence="4">The sequence shown here is derived from an EMBL/GenBank/DDBJ whole genome shotgun (WGS) entry which is preliminary data.</text>
</comment>
<dbReference type="GO" id="GO:0006508">
    <property type="term" value="P:proteolysis"/>
    <property type="evidence" value="ECO:0007669"/>
    <property type="project" value="UniProtKB-UniRule"/>
</dbReference>
<keyword evidence="1 2" id="KW-0479">Metal-binding</keyword>